<dbReference type="OrthoDB" id="9800856at2"/>
<keyword evidence="5" id="KW-1185">Reference proteome</keyword>
<protein>
    <submittedName>
        <fullName evidence="4">Acyl-CoA thioester hydrolase YbgC</fullName>
        <ecNumber evidence="4">3.1.2.-</ecNumber>
    </submittedName>
</protein>
<dbReference type="NCBIfam" id="TIGR00051">
    <property type="entry name" value="YbgC/FadM family acyl-CoA thioesterase"/>
    <property type="match status" value="1"/>
</dbReference>
<dbReference type="KEGG" id="amob:HG15A2_18140"/>
<dbReference type="CDD" id="cd00586">
    <property type="entry name" value="4HBT"/>
    <property type="match status" value="1"/>
</dbReference>
<dbReference type="Pfam" id="PF03061">
    <property type="entry name" value="4HBT"/>
    <property type="match status" value="1"/>
</dbReference>
<accession>A0A517MUH7</accession>
<comment type="similarity">
    <text evidence="1">Belongs to the 4-hydroxybenzoyl-CoA thioesterase family.</text>
</comment>
<dbReference type="Proteomes" id="UP000319852">
    <property type="component" value="Chromosome"/>
</dbReference>
<keyword evidence="2 4" id="KW-0378">Hydrolase</keyword>
<dbReference type="InterPro" id="IPR050563">
    <property type="entry name" value="4-hydroxybenzoyl-CoA_TE"/>
</dbReference>
<dbReference type="RefSeq" id="WP_145059709.1">
    <property type="nucleotide sequence ID" value="NZ_CP036263.1"/>
</dbReference>
<sequence length="135" mass="15670">MAEHEFELEVRYYETDGQGVVHHANYFQYFELARVEMLKAYGHEYADLERDGILLVVHSISCRYHRPALFGDRLRIHTSVTNITMARLEHDYKVFRGNELLAEGVSTLACIDRNGNMRRMPEIFFVDVESGDPAS</sequence>
<proteinExistence type="inferred from homology"/>
<name>A0A517MUH7_9BACT</name>
<dbReference type="EMBL" id="CP036263">
    <property type="protein sequence ID" value="QDS98533.1"/>
    <property type="molecule type" value="Genomic_DNA"/>
</dbReference>
<dbReference type="EC" id="3.1.2.-" evidence="4"/>
<dbReference type="PANTHER" id="PTHR31793">
    <property type="entry name" value="4-HYDROXYBENZOYL-COA THIOESTERASE FAMILY MEMBER"/>
    <property type="match status" value="1"/>
</dbReference>
<dbReference type="SUPFAM" id="SSF54637">
    <property type="entry name" value="Thioesterase/thiol ester dehydrase-isomerase"/>
    <property type="match status" value="1"/>
</dbReference>
<dbReference type="InterPro" id="IPR029069">
    <property type="entry name" value="HotDog_dom_sf"/>
</dbReference>
<reference evidence="4 5" key="1">
    <citation type="submission" date="2019-02" db="EMBL/GenBank/DDBJ databases">
        <title>Deep-cultivation of Planctomycetes and their phenomic and genomic characterization uncovers novel biology.</title>
        <authorList>
            <person name="Wiegand S."/>
            <person name="Jogler M."/>
            <person name="Boedeker C."/>
            <person name="Pinto D."/>
            <person name="Vollmers J."/>
            <person name="Rivas-Marin E."/>
            <person name="Kohn T."/>
            <person name="Peeters S.H."/>
            <person name="Heuer A."/>
            <person name="Rast P."/>
            <person name="Oberbeckmann S."/>
            <person name="Bunk B."/>
            <person name="Jeske O."/>
            <person name="Meyerdierks A."/>
            <person name="Storesund J.E."/>
            <person name="Kallscheuer N."/>
            <person name="Luecker S."/>
            <person name="Lage O.M."/>
            <person name="Pohl T."/>
            <person name="Merkel B.J."/>
            <person name="Hornburger P."/>
            <person name="Mueller R.-W."/>
            <person name="Bruemmer F."/>
            <person name="Labrenz M."/>
            <person name="Spormann A.M."/>
            <person name="Op den Camp H."/>
            <person name="Overmann J."/>
            <person name="Amann R."/>
            <person name="Jetten M.S.M."/>
            <person name="Mascher T."/>
            <person name="Medema M.H."/>
            <person name="Devos D.P."/>
            <person name="Kaster A.-K."/>
            <person name="Ovreas L."/>
            <person name="Rohde M."/>
            <person name="Galperin M.Y."/>
            <person name="Jogler C."/>
        </authorList>
    </citation>
    <scope>NUCLEOTIDE SEQUENCE [LARGE SCALE GENOMIC DNA]</scope>
    <source>
        <strain evidence="4 5">HG15A2</strain>
    </source>
</reference>
<gene>
    <name evidence="4" type="primary">ybgC</name>
    <name evidence="4" type="ORF">HG15A2_18140</name>
</gene>
<dbReference type="Gene3D" id="3.10.129.10">
    <property type="entry name" value="Hotdog Thioesterase"/>
    <property type="match status" value="1"/>
</dbReference>
<evidence type="ECO:0000256" key="2">
    <source>
        <dbReference type="ARBA" id="ARBA00022801"/>
    </source>
</evidence>
<evidence type="ECO:0000313" key="5">
    <source>
        <dbReference type="Proteomes" id="UP000319852"/>
    </source>
</evidence>
<dbReference type="PIRSF" id="PIRSF003230">
    <property type="entry name" value="YbgC"/>
    <property type="match status" value="1"/>
</dbReference>
<evidence type="ECO:0000256" key="1">
    <source>
        <dbReference type="ARBA" id="ARBA00005953"/>
    </source>
</evidence>
<organism evidence="4 5">
    <name type="scientific">Adhaeretor mobilis</name>
    <dbReference type="NCBI Taxonomy" id="1930276"/>
    <lineage>
        <taxon>Bacteria</taxon>
        <taxon>Pseudomonadati</taxon>
        <taxon>Planctomycetota</taxon>
        <taxon>Planctomycetia</taxon>
        <taxon>Pirellulales</taxon>
        <taxon>Lacipirellulaceae</taxon>
        <taxon>Adhaeretor</taxon>
    </lineage>
</organism>
<dbReference type="InterPro" id="IPR006683">
    <property type="entry name" value="Thioestr_dom"/>
</dbReference>
<dbReference type="InterPro" id="IPR006684">
    <property type="entry name" value="YbgC/YbaW"/>
</dbReference>
<dbReference type="PANTHER" id="PTHR31793:SF27">
    <property type="entry name" value="NOVEL THIOESTERASE SUPERFAMILY DOMAIN AND SAPOSIN A-TYPE DOMAIN CONTAINING PROTEIN (0610012H03RIK)"/>
    <property type="match status" value="1"/>
</dbReference>
<feature type="domain" description="Thioesterase" evidence="3">
    <location>
        <begin position="18"/>
        <end position="101"/>
    </location>
</feature>
<evidence type="ECO:0000313" key="4">
    <source>
        <dbReference type="EMBL" id="QDS98533.1"/>
    </source>
</evidence>
<evidence type="ECO:0000259" key="3">
    <source>
        <dbReference type="Pfam" id="PF03061"/>
    </source>
</evidence>
<dbReference type="GO" id="GO:0047617">
    <property type="term" value="F:fatty acyl-CoA hydrolase activity"/>
    <property type="evidence" value="ECO:0007669"/>
    <property type="project" value="TreeGrafter"/>
</dbReference>
<dbReference type="AlphaFoldDB" id="A0A517MUH7"/>